<dbReference type="InterPro" id="IPR050317">
    <property type="entry name" value="Plant_Fungal_Acyltransferase"/>
</dbReference>
<dbReference type="GO" id="GO:0016747">
    <property type="term" value="F:acyltransferase activity, transferring groups other than amino-acyl groups"/>
    <property type="evidence" value="ECO:0007669"/>
    <property type="project" value="TreeGrafter"/>
</dbReference>
<dbReference type="Pfam" id="PF02458">
    <property type="entry name" value="Transferase"/>
    <property type="match status" value="1"/>
</dbReference>
<evidence type="ECO:0000313" key="3">
    <source>
        <dbReference type="Proteomes" id="UP000077202"/>
    </source>
</evidence>
<sequence>MWAGQSSADGASKFGVAIRESGAHVRSCRRLIAGAQSLERREEGDKSASRKTVTEWNNIGNECPCICDFGFLEKNFSVSSEKVYAVEQSLGMGACEHDRPTALLPEEHRMMKEVNTEVATTLREMATSPTAMGRTSLTVGGVSLRAKMIRKTLVHPAQPTAAENEWLPLSNLDRVVTPTFSSVIHFYDGAVSEARSFECVVGGLKKSLSEALVYFFPLAGRLELRDDGLVDLHCNDAGAVFIEMSLGVELAEVGGAQTMDSLSGLESARLGRGPLYMPDQLMDMPTLVVQVTRFKCGAVAVATSWHHTIADGSSGCHFIQAWSEIATGAGISLIPNHNRQLLAPRDPPNPSLVQGYSTKSAHNLNKVSSDREVLKTFGGSQEPPVINMFHLDKDTVQELKNAANEELGEENVRKFTSAEGISALLWQSMTRARTESSTHDDDDYPRQNQEVTRFFMFVDGRKKLNMPKGYFGNVVCSACAVSTEDEIMNNAPSYAATLIRQACSRADGDYFKSLIDWVEVQGSSPSKSEHVNSVGHDVAATFWTFFPLYSMEFGFGKPTFAARNSPPRPLIDGIAMMPSAKGPGNMVALLNLSADRMQRLRSDPQFNSVFLGL</sequence>
<protein>
    <submittedName>
        <fullName evidence="2">Uncharacterized protein</fullName>
    </submittedName>
</protein>
<accession>A0A176WFY5</accession>
<dbReference type="Proteomes" id="UP000077202">
    <property type="component" value="Unassembled WGS sequence"/>
</dbReference>
<dbReference type="PANTHER" id="PTHR31642">
    <property type="entry name" value="TRICHOTHECENE 3-O-ACETYLTRANSFERASE"/>
    <property type="match status" value="1"/>
</dbReference>
<comment type="similarity">
    <text evidence="1">Belongs to the plant acyltransferase family.</text>
</comment>
<name>A0A176WFY5_MARPO</name>
<organism evidence="2 3">
    <name type="scientific">Marchantia polymorpha subsp. ruderalis</name>
    <dbReference type="NCBI Taxonomy" id="1480154"/>
    <lineage>
        <taxon>Eukaryota</taxon>
        <taxon>Viridiplantae</taxon>
        <taxon>Streptophyta</taxon>
        <taxon>Embryophyta</taxon>
        <taxon>Marchantiophyta</taxon>
        <taxon>Marchantiopsida</taxon>
        <taxon>Marchantiidae</taxon>
        <taxon>Marchantiales</taxon>
        <taxon>Marchantiaceae</taxon>
        <taxon>Marchantia</taxon>
    </lineage>
</organism>
<evidence type="ECO:0000256" key="1">
    <source>
        <dbReference type="ARBA" id="ARBA00009861"/>
    </source>
</evidence>
<dbReference type="EMBL" id="LVLJ01000884">
    <property type="protein sequence ID" value="OAE32130.1"/>
    <property type="molecule type" value="Genomic_DNA"/>
</dbReference>
<dbReference type="Gene3D" id="3.30.559.10">
    <property type="entry name" value="Chloramphenicol acetyltransferase-like domain"/>
    <property type="match status" value="2"/>
</dbReference>
<gene>
    <name evidence="2" type="ORF">AXG93_2912s1190</name>
</gene>
<dbReference type="InterPro" id="IPR023213">
    <property type="entry name" value="CAT-like_dom_sf"/>
</dbReference>
<dbReference type="PANTHER" id="PTHR31642:SF160">
    <property type="entry name" value="HXXXD-TYPE ACYL-TRANSFERASE FAMILY PROTEIN"/>
    <property type="match status" value="1"/>
</dbReference>
<dbReference type="AlphaFoldDB" id="A0A176WFY5"/>
<reference evidence="2" key="1">
    <citation type="submission" date="2016-03" db="EMBL/GenBank/DDBJ databases">
        <title>Mechanisms controlling the formation of the plant cell surface in tip-growing cells are functionally conserved among land plants.</title>
        <authorList>
            <person name="Honkanen S."/>
            <person name="Jones V.A."/>
            <person name="Morieri G."/>
            <person name="Champion C."/>
            <person name="Hetherington A.J."/>
            <person name="Kelly S."/>
            <person name="Saint-Marcoux D."/>
            <person name="Proust H."/>
            <person name="Prescott H."/>
            <person name="Dolan L."/>
        </authorList>
    </citation>
    <scope>NUCLEOTIDE SEQUENCE [LARGE SCALE GENOMIC DNA]</scope>
    <source>
        <tissue evidence="2">Whole gametophyte</tissue>
    </source>
</reference>
<proteinExistence type="inferred from homology"/>
<keyword evidence="3" id="KW-1185">Reference proteome</keyword>
<comment type="caution">
    <text evidence="2">The sequence shown here is derived from an EMBL/GenBank/DDBJ whole genome shotgun (WGS) entry which is preliminary data.</text>
</comment>
<evidence type="ECO:0000313" key="2">
    <source>
        <dbReference type="EMBL" id="OAE32130.1"/>
    </source>
</evidence>